<dbReference type="GO" id="GO:0016787">
    <property type="term" value="F:hydrolase activity"/>
    <property type="evidence" value="ECO:0007669"/>
    <property type="project" value="UniProtKB-KW"/>
</dbReference>
<evidence type="ECO:0000259" key="1">
    <source>
        <dbReference type="Pfam" id="PF12146"/>
    </source>
</evidence>
<dbReference type="InterPro" id="IPR051044">
    <property type="entry name" value="MAG_DAG_Lipase"/>
</dbReference>
<organism evidence="2 3">
    <name type="scientific">Algoriphagus jejuensis</name>
    <dbReference type="NCBI Taxonomy" id="419934"/>
    <lineage>
        <taxon>Bacteria</taxon>
        <taxon>Pseudomonadati</taxon>
        <taxon>Bacteroidota</taxon>
        <taxon>Cytophagia</taxon>
        <taxon>Cytophagales</taxon>
        <taxon>Cyclobacteriaceae</taxon>
        <taxon>Algoriphagus</taxon>
    </lineage>
</organism>
<dbReference type="InterPro" id="IPR029058">
    <property type="entry name" value="AB_hydrolase_fold"/>
</dbReference>
<gene>
    <name evidence="2" type="ORF">GCM10009119_12280</name>
</gene>
<dbReference type="Proteomes" id="UP001500469">
    <property type="component" value="Unassembled WGS sequence"/>
</dbReference>
<keyword evidence="2" id="KW-0378">Hydrolase</keyword>
<dbReference type="SUPFAM" id="SSF53474">
    <property type="entry name" value="alpha/beta-Hydrolases"/>
    <property type="match status" value="1"/>
</dbReference>
<name>A0ABP3Y9W8_9BACT</name>
<dbReference type="Pfam" id="PF12146">
    <property type="entry name" value="Hydrolase_4"/>
    <property type="match status" value="1"/>
</dbReference>
<dbReference type="Gene3D" id="3.40.50.1820">
    <property type="entry name" value="alpha/beta hydrolase"/>
    <property type="match status" value="1"/>
</dbReference>
<dbReference type="RefSeq" id="WP_343849534.1">
    <property type="nucleotide sequence ID" value="NZ_BAAAFI010000004.1"/>
</dbReference>
<dbReference type="EMBL" id="BAAAFI010000004">
    <property type="protein sequence ID" value="GAA0878260.1"/>
    <property type="molecule type" value="Genomic_DNA"/>
</dbReference>
<comment type="caution">
    <text evidence="2">The sequence shown here is derived from an EMBL/GenBank/DDBJ whole genome shotgun (WGS) entry which is preliminary data.</text>
</comment>
<sequence length="279" mass="31121">MKHLESSYTTHDGLKLYLQAWMPEQPRASLLLVHGLGEHSGRYARLVERLTQIGVAVFTFDGRGHGKSVEGKPDAYFESAEDYLEDLDILFGKGKSYLEGLPAFLFGHSMGGGLVAAYVLKYQPEAAGVILSSPAIVEDPGTPALLKAVAGLVSNYFPRLKALKLDPKMISRIPEEVEAYLNDPLVYTQPVPARTGQELFLQMKYVQQNAGKFQLPVLILHGSADRLTNPKGSDLLFQKAASKDKRLEIFEGGYHELIRDLESERYLETIVDWVRDRLD</sequence>
<accession>A0ABP3Y9W8</accession>
<evidence type="ECO:0000313" key="2">
    <source>
        <dbReference type="EMBL" id="GAA0878260.1"/>
    </source>
</evidence>
<evidence type="ECO:0000313" key="3">
    <source>
        <dbReference type="Proteomes" id="UP001500469"/>
    </source>
</evidence>
<feature type="domain" description="Serine aminopeptidase S33" evidence="1">
    <location>
        <begin position="25"/>
        <end position="261"/>
    </location>
</feature>
<reference evidence="3" key="1">
    <citation type="journal article" date="2019" name="Int. J. Syst. Evol. Microbiol.">
        <title>The Global Catalogue of Microorganisms (GCM) 10K type strain sequencing project: providing services to taxonomists for standard genome sequencing and annotation.</title>
        <authorList>
            <consortium name="The Broad Institute Genomics Platform"/>
            <consortium name="The Broad Institute Genome Sequencing Center for Infectious Disease"/>
            <person name="Wu L."/>
            <person name="Ma J."/>
        </authorList>
    </citation>
    <scope>NUCLEOTIDE SEQUENCE [LARGE SCALE GENOMIC DNA]</scope>
    <source>
        <strain evidence="3">JCM 16112</strain>
    </source>
</reference>
<keyword evidence="3" id="KW-1185">Reference proteome</keyword>
<dbReference type="PANTHER" id="PTHR11614">
    <property type="entry name" value="PHOSPHOLIPASE-RELATED"/>
    <property type="match status" value="1"/>
</dbReference>
<dbReference type="InterPro" id="IPR022742">
    <property type="entry name" value="Hydrolase_4"/>
</dbReference>
<protein>
    <submittedName>
        <fullName evidence="2">Alpha/beta hydrolase</fullName>
    </submittedName>
</protein>
<proteinExistence type="predicted"/>